<dbReference type="EMBL" id="CH964272">
    <property type="protein sequence ID" value="KRF99814.1"/>
    <property type="molecule type" value="Genomic_DNA"/>
</dbReference>
<proteinExistence type="predicted"/>
<keyword evidence="2" id="KW-1185">Reference proteome</keyword>
<protein>
    <submittedName>
        <fullName evidence="1">Uncharacterized protein</fullName>
    </submittedName>
</protein>
<dbReference type="AlphaFoldDB" id="A0A0Q9X4R6"/>
<dbReference type="Proteomes" id="UP000007798">
    <property type="component" value="Unassembled WGS sequence"/>
</dbReference>
<evidence type="ECO:0000313" key="2">
    <source>
        <dbReference type="Proteomes" id="UP000007798"/>
    </source>
</evidence>
<name>A0A0Q9X4R6_DROWI</name>
<dbReference type="InParanoid" id="A0A0Q9X4R6"/>
<accession>A0A0Q9X4R6</accession>
<sequence length="61" mass="6942">MKRLIGEHADSSEKSAVFATVSGIIDLSDRELVRFRRNKVHHMKLNDLDHVLIGMIATKKL</sequence>
<evidence type="ECO:0000313" key="1">
    <source>
        <dbReference type="EMBL" id="KRF99814.1"/>
    </source>
</evidence>
<gene>
    <name evidence="1" type="primary">Dwil\GK27701</name>
    <name evidence="1" type="ORF">Dwil_GK27701</name>
</gene>
<reference evidence="1 2" key="1">
    <citation type="journal article" date="2007" name="Nature">
        <title>Evolution of genes and genomes on the Drosophila phylogeny.</title>
        <authorList>
            <consortium name="Drosophila 12 Genomes Consortium"/>
            <person name="Clark A.G."/>
            <person name="Eisen M.B."/>
            <person name="Smith D.R."/>
            <person name="Bergman C.M."/>
            <person name="Oliver B."/>
            <person name="Markow T.A."/>
            <person name="Kaufman T.C."/>
            <person name="Kellis M."/>
            <person name="Gelbart W."/>
            <person name="Iyer V.N."/>
            <person name="Pollard D.A."/>
            <person name="Sackton T.B."/>
            <person name="Larracuente A.M."/>
            <person name="Singh N.D."/>
            <person name="Abad J.P."/>
            <person name="Abt D.N."/>
            <person name="Adryan B."/>
            <person name="Aguade M."/>
            <person name="Akashi H."/>
            <person name="Anderson W.W."/>
            <person name="Aquadro C.F."/>
            <person name="Ardell D.H."/>
            <person name="Arguello R."/>
            <person name="Artieri C.G."/>
            <person name="Barbash D.A."/>
            <person name="Barker D."/>
            <person name="Barsanti P."/>
            <person name="Batterham P."/>
            <person name="Batzoglou S."/>
            <person name="Begun D."/>
            <person name="Bhutkar A."/>
            <person name="Blanco E."/>
            <person name="Bosak S.A."/>
            <person name="Bradley R.K."/>
            <person name="Brand A.D."/>
            <person name="Brent M.R."/>
            <person name="Brooks A.N."/>
            <person name="Brown R.H."/>
            <person name="Butlin R.K."/>
            <person name="Caggese C."/>
            <person name="Calvi B.R."/>
            <person name="Bernardo de Carvalho A."/>
            <person name="Caspi A."/>
            <person name="Castrezana S."/>
            <person name="Celniker S.E."/>
            <person name="Chang J.L."/>
            <person name="Chapple C."/>
            <person name="Chatterji S."/>
            <person name="Chinwalla A."/>
            <person name="Civetta A."/>
            <person name="Clifton S.W."/>
            <person name="Comeron J.M."/>
            <person name="Costello J.C."/>
            <person name="Coyne J.A."/>
            <person name="Daub J."/>
            <person name="David R.G."/>
            <person name="Delcher A.L."/>
            <person name="Delehaunty K."/>
            <person name="Do C.B."/>
            <person name="Ebling H."/>
            <person name="Edwards K."/>
            <person name="Eickbush T."/>
            <person name="Evans J.D."/>
            <person name="Filipski A."/>
            <person name="Findeiss S."/>
            <person name="Freyhult E."/>
            <person name="Fulton L."/>
            <person name="Fulton R."/>
            <person name="Garcia A.C."/>
            <person name="Gardiner A."/>
            <person name="Garfield D.A."/>
            <person name="Garvin B.E."/>
            <person name="Gibson G."/>
            <person name="Gilbert D."/>
            <person name="Gnerre S."/>
            <person name="Godfrey J."/>
            <person name="Good R."/>
            <person name="Gotea V."/>
            <person name="Gravely B."/>
            <person name="Greenberg A.J."/>
            <person name="Griffiths-Jones S."/>
            <person name="Gross S."/>
            <person name="Guigo R."/>
            <person name="Gustafson E.A."/>
            <person name="Haerty W."/>
            <person name="Hahn M.W."/>
            <person name="Halligan D.L."/>
            <person name="Halpern A.L."/>
            <person name="Halter G.M."/>
            <person name="Han M.V."/>
            <person name="Heger A."/>
            <person name="Hillier L."/>
            <person name="Hinrichs A.S."/>
            <person name="Holmes I."/>
            <person name="Hoskins R.A."/>
            <person name="Hubisz M.J."/>
            <person name="Hultmark D."/>
            <person name="Huntley M.A."/>
            <person name="Jaffe D.B."/>
            <person name="Jagadeeshan S."/>
            <person name="Jeck W.R."/>
            <person name="Johnson J."/>
            <person name="Jones C.D."/>
            <person name="Jordan W.C."/>
            <person name="Karpen G.H."/>
            <person name="Kataoka E."/>
            <person name="Keightley P.D."/>
            <person name="Kheradpour P."/>
            <person name="Kirkness E.F."/>
            <person name="Koerich L.B."/>
            <person name="Kristiansen K."/>
            <person name="Kudrna D."/>
            <person name="Kulathinal R.J."/>
            <person name="Kumar S."/>
            <person name="Kwok R."/>
            <person name="Lander E."/>
            <person name="Langley C.H."/>
            <person name="Lapoint R."/>
            <person name="Lazzaro B.P."/>
            <person name="Lee S.J."/>
            <person name="Levesque L."/>
            <person name="Li R."/>
            <person name="Lin C.F."/>
            <person name="Lin M.F."/>
            <person name="Lindblad-Toh K."/>
            <person name="Llopart A."/>
            <person name="Long M."/>
            <person name="Low L."/>
            <person name="Lozovsky E."/>
            <person name="Lu J."/>
            <person name="Luo M."/>
            <person name="Machado C.A."/>
            <person name="Makalowski W."/>
            <person name="Marzo M."/>
            <person name="Matsuda M."/>
            <person name="Matzkin L."/>
            <person name="McAllister B."/>
            <person name="McBride C.S."/>
            <person name="McKernan B."/>
            <person name="McKernan K."/>
            <person name="Mendez-Lago M."/>
            <person name="Minx P."/>
            <person name="Mollenhauer M.U."/>
            <person name="Montooth K."/>
            <person name="Mount S.M."/>
            <person name="Mu X."/>
            <person name="Myers E."/>
            <person name="Negre B."/>
            <person name="Newfeld S."/>
            <person name="Nielsen R."/>
            <person name="Noor M.A."/>
            <person name="O'Grady P."/>
            <person name="Pachter L."/>
            <person name="Papaceit M."/>
            <person name="Parisi M.J."/>
            <person name="Parisi M."/>
            <person name="Parts L."/>
            <person name="Pedersen J.S."/>
            <person name="Pesole G."/>
            <person name="Phillippy A.M."/>
            <person name="Ponting C.P."/>
            <person name="Pop M."/>
            <person name="Porcelli D."/>
            <person name="Powell J.R."/>
            <person name="Prohaska S."/>
            <person name="Pruitt K."/>
            <person name="Puig M."/>
            <person name="Quesneville H."/>
            <person name="Ram K.R."/>
            <person name="Rand D."/>
            <person name="Rasmussen M.D."/>
            <person name="Reed L.K."/>
            <person name="Reenan R."/>
            <person name="Reily A."/>
            <person name="Remington K.A."/>
            <person name="Rieger T.T."/>
            <person name="Ritchie M.G."/>
            <person name="Robin C."/>
            <person name="Rogers Y.H."/>
            <person name="Rohde C."/>
            <person name="Rozas J."/>
            <person name="Rubenfield M.J."/>
            <person name="Ruiz A."/>
            <person name="Russo S."/>
            <person name="Salzberg S.L."/>
            <person name="Sanchez-Gracia A."/>
            <person name="Saranga D.J."/>
            <person name="Sato H."/>
            <person name="Schaeffer S.W."/>
            <person name="Schatz M.C."/>
            <person name="Schlenke T."/>
            <person name="Schwartz R."/>
            <person name="Segarra C."/>
            <person name="Singh R.S."/>
            <person name="Sirot L."/>
            <person name="Sirota M."/>
            <person name="Sisneros N.B."/>
            <person name="Smith C.D."/>
            <person name="Smith T.F."/>
            <person name="Spieth J."/>
            <person name="Stage D.E."/>
            <person name="Stark A."/>
            <person name="Stephan W."/>
            <person name="Strausberg R.L."/>
            <person name="Strempel S."/>
            <person name="Sturgill D."/>
            <person name="Sutton G."/>
            <person name="Sutton G.G."/>
            <person name="Tao W."/>
            <person name="Teichmann S."/>
            <person name="Tobari Y.N."/>
            <person name="Tomimura Y."/>
            <person name="Tsolas J.M."/>
            <person name="Valente V.L."/>
            <person name="Venter E."/>
            <person name="Venter J.C."/>
            <person name="Vicario S."/>
            <person name="Vieira F.G."/>
            <person name="Vilella A.J."/>
            <person name="Villasante A."/>
            <person name="Walenz B."/>
            <person name="Wang J."/>
            <person name="Wasserman M."/>
            <person name="Watts T."/>
            <person name="Wilson D."/>
            <person name="Wilson R.K."/>
            <person name="Wing R.A."/>
            <person name="Wolfner M.F."/>
            <person name="Wong A."/>
            <person name="Wong G.K."/>
            <person name="Wu C.I."/>
            <person name="Wu G."/>
            <person name="Yamamoto D."/>
            <person name="Yang H.P."/>
            <person name="Yang S.P."/>
            <person name="Yorke J.A."/>
            <person name="Yoshida K."/>
            <person name="Zdobnov E."/>
            <person name="Zhang P."/>
            <person name="Zhang Y."/>
            <person name="Zimin A.V."/>
            <person name="Baldwin J."/>
            <person name="Abdouelleil A."/>
            <person name="Abdulkadir J."/>
            <person name="Abebe A."/>
            <person name="Abera B."/>
            <person name="Abreu J."/>
            <person name="Acer S.C."/>
            <person name="Aftuck L."/>
            <person name="Alexander A."/>
            <person name="An P."/>
            <person name="Anderson E."/>
            <person name="Anderson S."/>
            <person name="Arachi H."/>
            <person name="Azer M."/>
            <person name="Bachantsang P."/>
            <person name="Barry A."/>
            <person name="Bayul T."/>
            <person name="Berlin A."/>
            <person name="Bessette D."/>
            <person name="Bloom T."/>
            <person name="Blye J."/>
            <person name="Boguslavskiy L."/>
            <person name="Bonnet C."/>
            <person name="Boukhgalter B."/>
            <person name="Bourzgui I."/>
            <person name="Brown A."/>
            <person name="Cahill P."/>
            <person name="Channer S."/>
            <person name="Cheshatsang Y."/>
            <person name="Chuda L."/>
            <person name="Citroen M."/>
            <person name="Collymore A."/>
            <person name="Cooke P."/>
            <person name="Costello M."/>
            <person name="D'Aco K."/>
            <person name="Daza R."/>
            <person name="De Haan G."/>
            <person name="DeGray S."/>
            <person name="DeMaso C."/>
            <person name="Dhargay N."/>
            <person name="Dooley K."/>
            <person name="Dooley E."/>
            <person name="Doricent M."/>
            <person name="Dorje P."/>
            <person name="Dorjee K."/>
            <person name="Dupes A."/>
            <person name="Elong R."/>
            <person name="Falk J."/>
            <person name="Farina A."/>
            <person name="Faro S."/>
            <person name="Ferguson D."/>
            <person name="Fisher S."/>
            <person name="Foley C.D."/>
            <person name="Franke A."/>
            <person name="Friedrich D."/>
            <person name="Gadbois L."/>
            <person name="Gearin G."/>
            <person name="Gearin C.R."/>
            <person name="Giannoukos G."/>
            <person name="Goode T."/>
            <person name="Graham J."/>
            <person name="Grandbois E."/>
            <person name="Grewal S."/>
            <person name="Gyaltsen K."/>
            <person name="Hafez N."/>
            <person name="Hagos B."/>
            <person name="Hall J."/>
            <person name="Henson C."/>
            <person name="Hollinger A."/>
            <person name="Honan T."/>
            <person name="Huard M.D."/>
            <person name="Hughes L."/>
            <person name="Hurhula B."/>
            <person name="Husby M.E."/>
            <person name="Kamat A."/>
            <person name="Kanga B."/>
            <person name="Kashin S."/>
            <person name="Khazanovich D."/>
            <person name="Kisner P."/>
            <person name="Lance K."/>
            <person name="Lara M."/>
            <person name="Lee W."/>
            <person name="Lennon N."/>
            <person name="Letendre F."/>
            <person name="LeVine R."/>
            <person name="Lipovsky A."/>
            <person name="Liu X."/>
            <person name="Liu J."/>
            <person name="Liu S."/>
            <person name="Lokyitsang T."/>
            <person name="Lokyitsang Y."/>
            <person name="Lubonja R."/>
            <person name="Lui A."/>
            <person name="MacDonald P."/>
            <person name="Magnisalis V."/>
            <person name="Maru K."/>
            <person name="Matthews C."/>
            <person name="McCusker W."/>
            <person name="McDonough S."/>
            <person name="Mehta T."/>
            <person name="Meldrim J."/>
            <person name="Meneus L."/>
            <person name="Mihai O."/>
            <person name="Mihalev A."/>
            <person name="Mihova T."/>
            <person name="Mittelman R."/>
            <person name="Mlenga V."/>
            <person name="Montmayeur A."/>
            <person name="Mulrain L."/>
            <person name="Navidi A."/>
            <person name="Naylor J."/>
            <person name="Negash T."/>
            <person name="Nguyen T."/>
            <person name="Nguyen N."/>
            <person name="Nicol R."/>
            <person name="Norbu C."/>
            <person name="Norbu N."/>
            <person name="Novod N."/>
            <person name="O'Neill B."/>
            <person name="Osman S."/>
            <person name="Markiewicz E."/>
            <person name="Oyono O.L."/>
            <person name="Patti C."/>
            <person name="Phunkhang P."/>
            <person name="Pierre F."/>
            <person name="Priest M."/>
            <person name="Raghuraman S."/>
            <person name="Rege F."/>
            <person name="Reyes R."/>
            <person name="Rise C."/>
            <person name="Rogov P."/>
            <person name="Ross K."/>
            <person name="Ryan E."/>
            <person name="Settipalli S."/>
            <person name="Shea T."/>
            <person name="Sherpa N."/>
            <person name="Shi L."/>
            <person name="Shih D."/>
            <person name="Sparrow T."/>
            <person name="Spaulding J."/>
            <person name="Stalker J."/>
            <person name="Stange-Thomann N."/>
            <person name="Stavropoulos S."/>
            <person name="Stone C."/>
            <person name="Strader C."/>
            <person name="Tesfaye S."/>
            <person name="Thomson T."/>
            <person name="Thoulutsang Y."/>
            <person name="Thoulutsang D."/>
            <person name="Topham K."/>
            <person name="Topping I."/>
            <person name="Tsamla T."/>
            <person name="Vassiliev H."/>
            <person name="Vo A."/>
            <person name="Wangchuk T."/>
            <person name="Wangdi T."/>
            <person name="Weiand M."/>
            <person name="Wilkinson J."/>
            <person name="Wilson A."/>
            <person name="Yadav S."/>
            <person name="Young G."/>
            <person name="Yu Q."/>
            <person name="Zembek L."/>
            <person name="Zhong D."/>
            <person name="Zimmer A."/>
            <person name="Zwirko Z."/>
            <person name="Jaffe D.B."/>
            <person name="Alvarez P."/>
            <person name="Brockman W."/>
            <person name="Butler J."/>
            <person name="Chin C."/>
            <person name="Gnerre S."/>
            <person name="Grabherr M."/>
            <person name="Kleber M."/>
            <person name="Mauceli E."/>
            <person name="MacCallum I."/>
        </authorList>
    </citation>
    <scope>NUCLEOTIDE SEQUENCE [LARGE SCALE GENOMIC DNA]</scope>
    <source>
        <strain evidence="2">Tucson 14030-0811.24</strain>
    </source>
</reference>
<organism evidence="1 2">
    <name type="scientific">Drosophila willistoni</name>
    <name type="common">Fruit fly</name>
    <dbReference type="NCBI Taxonomy" id="7260"/>
    <lineage>
        <taxon>Eukaryota</taxon>
        <taxon>Metazoa</taxon>
        <taxon>Ecdysozoa</taxon>
        <taxon>Arthropoda</taxon>
        <taxon>Hexapoda</taxon>
        <taxon>Insecta</taxon>
        <taxon>Pterygota</taxon>
        <taxon>Neoptera</taxon>
        <taxon>Endopterygota</taxon>
        <taxon>Diptera</taxon>
        <taxon>Brachycera</taxon>
        <taxon>Muscomorpha</taxon>
        <taxon>Ephydroidea</taxon>
        <taxon>Drosophilidae</taxon>
        <taxon>Drosophila</taxon>
        <taxon>Sophophora</taxon>
    </lineage>
</organism>